<evidence type="ECO:0000259" key="1">
    <source>
        <dbReference type="Pfam" id="PF00534"/>
    </source>
</evidence>
<reference evidence="2 3" key="1">
    <citation type="journal article" date="2010" name="J. Bacteriol.">
        <title>Complete genome sequence of "Candidatus Puniceispirillum marinum" IMCC1322, a representative of the SAR116 clade in the Alphaproteobacteria.</title>
        <authorList>
            <person name="Oh H.M."/>
            <person name="Kwon K.K."/>
            <person name="Kang I."/>
            <person name="Kang S.G."/>
            <person name="Lee J.H."/>
            <person name="Kim S.J."/>
            <person name="Cho J.C."/>
        </authorList>
    </citation>
    <scope>NUCLEOTIDE SEQUENCE [LARGE SCALE GENOMIC DNA]</scope>
    <source>
        <strain evidence="2 3">IMCC1322</strain>
    </source>
</reference>
<evidence type="ECO:0000313" key="2">
    <source>
        <dbReference type="EMBL" id="ADE40009.1"/>
    </source>
</evidence>
<name>D5BMG6_PUNMI</name>
<proteinExistence type="predicted"/>
<dbReference type="RefSeq" id="WP_013046636.1">
    <property type="nucleotide sequence ID" value="NC_014010.1"/>
</dbReference>
<dbReference type="CDD" id="cd03801">
    <property type="entry name" value="GT4_PimA-like"/>
    <property type="match status" value="1"/>
</dbReference>
<evidence type="ECO:0000313" key="3">
    <source>
        <dbReference type="Proteomes" id="UP000007460"/>
    </source>
</evidence>
<dbReference type="KEGG" id="apb:SAR116_1766"/>
<dbReference type="GO" id="GO:0016757">
    <property type="term" value="F:glycosyltransferase activity"/>
    <property type="evidence" value="ECO:0007669"/>
    <property type="project" value="InterPro"/>
</dbReference>
<feature type="domain" description="Glycosyl transferase family 1" evidence="1">
    <location>
        <begin position="214"/>
        <end position="361"/>
    </location>
</feature>
<dbReference type="Gene3D" id="3.40.50.2000">
    <property type="entry name" value="Glycogen Phosphorylase B"/>
    <property type="match status" value="1"/>
</dbReference>
<gene>
    <name evidence="2" type="ordered locus">SAR116_1766</name>
</gene>
<accession>D5BMG6</accession>
<dbReference type="STRING" id="488538.SAR116_1766"/>
<dbReference type="HOGENOM" id="CLU_033328_0_0_5"/>
<sequence>MLLQHRRFVNPPPKPLFALSYDQDSFAHDGVPIVGRRSAGTSLLDALYRYLPEGGFAAIPSDLASLNDFFRDADKRGTFGATVPILDPNRIEHLKAAGSVFSPIPNIDRLAMLRRSESETAFSVIGLTHTLSTDRIYGLLLNLLLAPLHPWDALICTSFAAKAAVKNILKSHSAYLETRGFKVPEIPFQMPVIPLGIHCDQFERTWPRQNAARQWRAQKGINNSDIVFLNFGRIDPFTKSHPLPLLLAMDTAQKRIGDFPKLHLLFVGAPSDQEVEAKVSKLVDELTPSCIVHFIDGKNADITDFIWSAADVFISLSDNVQESFGLTPLEAMAASLPCIVSDWSGYRDTVINQKTGFLIPSIIPSDSSNLGQYFGDSYFEGQADYLDYVGGLSQLTSIDVFECANRIESLAKSATERQRMGQNGLQNVTKNYDWGVVLPKYLALFSELTNLRQNAICKDMPSRGCIHPFNPDPFMAFQSFASETATADSYVCVADPTQVTVEWLKSCSLTNFAEDVLFEDLDTMLSLITSYKTPQISDICRQLPDASPESVIASCLWLAKYGVVRLSNSKRSVDDSFNSI</sequence>
<dbReference type="AlphaFoldDB" id="D5BMG6"/>
<dbReference type="eggNOG" id="COG0438">
    <property type="taxonomic scope" value="Bacteria"/>
</dbReference>
<dbReference type="EMBL" id="CP001751">
    <property type="protein sequence ID" value="ADE40009.1"/>
    <property type="molecule type" value="Genomic_DNA"/>
</dbReference>
<dbReference type="Proteomes" id="UP000007460">
    <property type="component" value="Chromosome"/>
</dbReference>
<dbReference type="SUPFAM" id="SSF53756">
    <property type="entry name" value="UDP-Glycosyltransferase/glycogen phosphorylase"/>
    <property type="match status" value="1"/>
</dbReference>
<dbReference type="CAZy" id="GT4">
    <property type="family name" value="Glycosyltransferase Family 4"/>
</dbReference>
<dbReference type="Pfam" id="PF00534">
    <property type="entry name" value="Glycos_transf_1"/>
    <property type="match status" value="1"/>
</dbReference>
<dbReference type="OrthoDB" id="5490290at2"/>
<organism evidence="2 3">
    <name type="scientific">Puniceispirillum marinum (strain IMCC1322)</name>
    <dbReference type="NCBI Taxonomy" id="488538"/>
    <lineage>
        <taxon>Bacteria</taxon>
        <taxon>Pseudomonadati</taxon>
        <taxon>Pseudomonadota</taxon>
        <taxon>Alphaproteobacteria</taxon>
        <taxon>Candidatus Puniceispirillales</taxon>
        <taxon>Candidatus Puniceispirillaceae</taxon>
        <taxon>Candidatus Puniceispirillum</taxon>
    </lineage>
</organism>
<dbReference type="InterPro" id="IPR001296">
    <property type="entry name" value="Glyco_trans_1"/>
</dbReference>
<dbReference type="PANTHER" id="PTHR12526">
    <property type="entry name" value="GLYCOSYLTRANSFERASE"/>
    <property type="match status" value="1"/>
</dbReference>
<keyword evidence="3" id="KW-1185">Reference proteome</keyword>
<protein>
    <recommendedName>
        <fullName evidence="1">Glycosyl transferase family 1 domain-containing protein</fullName>
    </recommendedName>
</protein>